<feature type="domain" description="Pectinesterase inhibitor" evidence="5">
    <location>
        <begin position="25"/>
        <end position="167"/>
    </location>
</feature>
<evidence type="ECO:0000256" key="4">
    <source>
        <dbReference type="SAM" id="SignalP"/>
    </source>
</evidence>
<dbReference type="Proteomes" id="UP001141552">
    <property type="component" value="Unassembled WGS sequence"/>
</dbReference>
<dbReference type="Gene3D" id="1.20.140.40">
    <property type="entry name" value="Invertase/pectin methylesterase inhibitor family protein"/>
    <property type="match status" value="1"/>
</dbReference>
<proteinExistence type="inferred from homology"/>
<keyword evidence="2" id="KW-1015">Disulfide bond</keyword>
<evidence type="ECO:0000256" key="2">
    <source>
        <dbReference type="ARBA" id="ARBA00023157"/>
    </source>
</evidence>
<dbReference type="PANTHER" id="PTHR36710:SF4">
    <property type="entry name" value="PLANT INVERTASE_PECTIN METHYLESTERASE INHIBITOR SUPERFAMILY PROTEIN"/>
    <property type="match status" value="1"/>
</dbReference>
<evidence type="ECO:0000313" key="6">
    <source>
        <dbReference type="EMBL" id="KAJ4822907.1"/>
    </source>
</evidence>
<dbReference type="CDD" id="cd15797">
    <property type="entry name" value="PMEI"/>
    <property type="match status" value="1"/>
</dbReference>
<protein>
    <recommendedName>
        <fullName evidence="5">Pectinesterase inhibitor domain-containing protein</fullName>
    </recommendedName>
</protein>
<comment type="similarity">
    <text evidence="3">Belongs to the PMEI family.</text>
</comment>
<reference evidence="6" key="2">
    <citation type="journal article" date="2023" name="Plants (Basel)">
        <title>Annotation of the Turnera subulata (Passifloraceae) Draft Genome Reveals the S-Locus Evolved after the Divergence of Turneroideae from Passifloroideae in a Stepwise Manner.</title>
        <authorList>
            <person name="Henning P.M."/>
            <person name="Roalson E.H."/>
            <person name="Mir W."/>
            <person name="McCubbin A.G."/>
            <person name="Shore J.S."/>
        </authorList>
    </citation>
    <scope>NUCLEOTIDE SEQUENCE</scope>
    <source>
        <strain evidence="6">F60SS</strain>
    </source>
</reference>
<dbReference type="NCBIfam" id="TIGR01614">
    <property type="entry name" value="PME_inhib"/>
    <property type="match status" value="1"/>
</dbReference>
<dbReference type="SUPFAM" id="SSF101148">
    <property type="entry name" value="Plant invertase/pectin methylesterase inhibitor"/>
    <property type="match status" value="1"/>
</dbReference>
<comment type="caution">
    <text evidence="6">The sequence shown here is derived from an EMBL/GenBank/DDBJ whole genome shotgun (WGS) entry which is preliminary data.</text>
</comment>
<dbReference type="InterPro" id="IPR035513">
    <property type="entry name" value="Invertase/methylesterase_inhib"/>
</dbReference>
<name>A0A9Q0F2U3_9ROSI</name>
<evidence type="ECO:0000256" key="3">
    <source>
        <dbReference type="ARBA" id="ARBA00038471"/>
    </source>
</evidence>
<accession>A0A9Q0F2U3</accession>
<dbReference type="InterPro" id="IPR006501">
    <property type="entry name" value="Pectinesterase_inhib_dom"/>
</dbReference>
<dbReference type="GO" id="GO:0046910">
    <property type="term" value="F:pectinesterase inhibitor activity"/>
    <property type="evidence" value="ECO:0007669"/>
    <property type="project" value="InterPro"/>
</dbReference>
<keyword evidence="7" id="KW-1185">Reference proteome</keyword>
<dbReference type="InterPro" id="IPR034086">
    <property type="entry name" value="PMEI_plant"/>
</dbReference>
<dbReference type="EMBL" id="JAKUCV010007545">
    <property type="protein sequence ID" value="KAJ4822907.1"/>
    <property type="molecule type" value="Genomic_DNA"/>
</dbReference>
<evidence type="ECO:0000313" key="7">
    <source>
        <dbReference type="Proteomes" id="UP001141552"/>
    </source>
</evidence>
<organism evidence="6 7">
    <name type="scientific">Turnera subulata</name>
    <dbReference type="NCBI Taxonomy" id="218843"/>
    <lineage>
        <taxon>Eukaryota</taxon>
        <taxon>Viridiplantae</taxon>
        <taxon>Streptophyta</taxon>
        <taxon>Embryophyta</taxon>
        <taxon>Tracheophyta</taxon>
        <taxon>Spermatophyta</taxon>
        <taxon>Magnoliopsida</taxon>
        <taxon>eudicotyledons</taxon>
        <taxon>Gunneridae</taxon>
        <taxon>Pentapetalae</taxon>
        <taxon>rosids</taxon>
        <taxon>fabids</taxon>
        <taxon>Malpighiales</taxon>
        <taxon>Passifloraceae</taxon>
        <taxon>Turnera</taxon>
    </lineage>
</organism>
<feature type="signal peptide" evidence="4">
    <location>
        <begin position="1"/>
        <end position="24"/>
    </location>
</feature>
<dbReference type="Pfam" id="PF04043">
    <property type="entry name" value="PMEI"/>
    <property type="match status" value="1"/>
</dbReference>
<evidence type="ECO:0000259" key="5">
    <source>
        <dbReference type="SMART" id="SM00856"/>
    </source>
</evidence>
<dbReference type="AlphaFoldDB" id="A0A9Q0F2U3"/>
<dbReference type="FunFam" id="1.20.140.40:FF:000008">
    <property type="entry name" value="Invertase/pectin methylesterase inhibitor family protein"/>
    <property type="match status" value="1"/>
</dbReference>
<gene>
    <name evidence="6" type="ORF">Tsubulata_037858</name>
</gene>
<keyword evidence="1 4" id="KW-0732">Signal</keyword>
<dbReference type="OrthoDB" id="764172at2759"/>
<feature type="chain" id="PRO_5040149556" description="Pectinesterase inhibitor domain-containing protein" evidence="4">
    <location>
        <begin position="25"/>
        <end position="171"/>
    </location>
</feature>
<reference evidence="6" key="1">
    <citation type="submission" date="2022-02" db="EMBL/GenBank/DDBJ databases">
        <authorList>
            <person name="Henning P.M."/>
            <person name="McCubbin A.G."/>
            <person name="Shore J.S."/>
        </authorList>
    </citation>
    <scope>NUCLEOTIDE SEQUENCE</scope>
    <source>
        <strain evidence="6">F60SS</strain>
        <tissue evidence="6">Leaves</tissue>
    </source>
</reference>
<evidence type="ECO:0000256" key="1">
    <source>
        <dbReference type="ARBA" id="ARBA00022729"/>
    </source>
</evidence>
<dbReference type="SMART" id="SM00856">
    <property type="entry name" value="PMEI"/>
    <property type="match status" value="1"/>
</dbReference>
<dbReference type="PANTHER" id="PTHR36710">
    <property type="entry name" value="PECTINESTERASE INHIBITOR-LIKE"/>
    <property type="match status" value="1"/>
</dbReference>
<dbReference type="InterPro" id="IPR052421">
    <property type="entry name" value="PCW_Enzyme_Inhibitor"/>
</dbReference>
<sequence length="171" mass="18523">MVSPASFLVPFLLFLSLCITPSIAISEAEKNDICSNSMNPRFCGDFMKAEQRVASADFAGVAKIGVEVAHSRAKDTLNFLKSLIQKTTDPKVQEVYKSCSSNYEEAVSVFEEAKKNLSSKNYGGATTTVSAAMDHADSCKDDAQGTDPSLPERNENLKSLCSIILVVTDRL</sequence>